<evidence type="ECO:0000313" key="9">
    <source>
        <dbReference type="EMBL" id="NEE02250.1"/>
    </source>
</evidence>
<feature type="transmembrane region" description="Helical" evidence="7">
    <location>
        <begin position="51"/>
        <end position="74"/>
    </location>
</feature>
<dbReference type="GO" id="GO:0005886">
    <property type="term" value="C:plasma membrane"/>
    <property type="evidence" value="ECO:0007669"/>
    <property type="project" value="UniProtKB-SubCell"/>
</dbReference>
<feature type="transmembrane region" description="Helical" evidence="7">
    <location>
        <begin position="215"/>
        <end position="234"/>
    </location>
</feature>
<feature type="region of interest" description="Disordered" evidence="8">
    <location>
        <begin position="283"/>
        <end position="482"/>
    </location>
</feature>
<sequence>MLPASIPSPSEEVWHLGPVPIRAYALAIVVGILVAVWIGSRRWVARGGSSLAVSDVALWAVPFGIIGARIYHVITDNQLYFGADSRYEWYEAFFVWQGGIGIWGAISGGALGVWIACRRAKIPFPAMGDALAPGILVAQGIGRWGNYFNQELYGRPTDLPWGLEIDPAERPEEYRADPDVLFHPTFLYESLWAFGVALLLIWADRRFKLGHGRVIALYVAGYTLGRSLFEYLRIDPANEIFGLRVNQWVAALVFIGAVVGFIISARRHPGREAPETLLGVYAESESAQASDDESGSGDDEKRGDDDTSATSTAQSEETAAGDTASGDRSAATTSSKKDASDKDAADGPAAGDASSDDAAADGDAAANDARASADDAPAGGASADRASADHASAERASTDDADSRPPSDGEPPEDGDGDGDGGEESEGTAEKASSLGDTARSPGDAPGGGTAARTKRSATRPGTASLGDVVRGESASDASDDT</sequence>
<comment type="pathway">
    <text evidence="7">Protein modification; lipoprotein biosynthesis (diacylglyceryl transfer).</text>
</comment>
<name>A0A6L9SDW1_9ACTN</name>
<dbReference type="NCBIfam" id="TIGR00544">
    <property type="entry name" value="lgt"/>
    <property type="match status" value="1"/>
</dbReference>
<feature type="binding site" evidence="7">
    <location>
        <position position="143"/>
    </location>
    <ligand>
        <name>a 1,2-diacyl-sn-glycero-3-phospho-(1'-sn-glycerol)</name>
        <dbReference type="ChEBI" id="CHEBI:64716"/>
    </ligand>
</feature>
<accession>A0A6L9SDW1</accession>
<organism evidence="9 10">
    <name type="scientific">Phytoactinopolyspora halotolerans</name>
    <dbReference type="NCBI Taxonomy" id="1981512"/>
    <lineage>
        <taxon>Bacteria</taxon>
        <taxon>Bacillati</taxon>
        <taxon>Actinomycetota</taxon>
        <taxon>Actinomycetes</taxon>
        <taxon>Jiangellales</taxon>
        <taxon>Jiangellaceae</taxon>
        <taxon>Phytoactinopolyspora</taxon>
    </lineage>
</organism>
<comment type="catalytic activity">
    <reaction evidence="7">
        <text>L-cysteinyl-[prolipoprotein] + a 1,2-diacyl-sn-glycero-3-phospho-(1'-sn-glycerol) = an S-1,2-diacyl-sn-glyceryl-L-cysteinyl-[prolipoprotein] + sn-glycerol 1-phosphate + H(+)</text>
        <dbReference type="Rhea" id="RHEA:56712"/>
        <dbReference type="Rhea" id="RHEA-COMP:14679"/>
        <dbReference type="Rhea" id="RHEA-COMP:14680"/>
        <dbReference type="ChEBI" id="CHEBI:15378"/>
        <dbReference type="ChEBI" id="CHEBI:29950"/>
        <dbReference type="ChEBI" id="CHEBI:57685"/>
        <dbReference type="ChEBI" id="CHEBI:64716"/>
        <dbReference type="ChEBI" id="CHEBI:140658"/>
        <dbReference type="EC" id="2.5.1.145"/>
    </reaction>
</comment>
<reference evidence="9 10" key="1">
    <citation type="submission" date="2020-02" db="EMBL/GenBank/DDBJ databases">
        <authorList>
            <person name="Li X.-J."/>
            <person name="Han X.-M."/>
        </authorList>
    </citation>
    <scope>NUCLEOTIDE SEQUENCE [LARGE SCALE GENOMIC DNA]</scope>
    <source>
        <strain evidence="9 10">CCTCC AB 2017055</strain>
    </source>
</reference>
<dbReference type="GO" id="GO:0042158">
    <property type="term" value="P:lipoprotein biosynthetic process"/>
    <property type="evidence" value="ECO:0007669"/>
    <property type="project" value="UniProtKB-UniRule"/>
</dbReference>
<dbReference type="PANTHER" id="PTHR30589:SF0">
    <property type="entry name" value="PHOSPHATIDYLGLYCEROL--PROLIPOPROTEIN DIACYLGLYCERYL TRANSFERASE"/>
    <property type="match status" value="1"/>
</dbReference>
<evidence type="ECO:0000256" key="2">
    <source>
        <dbReference type="ARBA" id="ARBA00022475"/>
    </source>
</evidence>
<feature type="compositionally biased region" description="Basic and acidic residues" evidence="8">
    <location>
        <begin position="386"/>
        <end position="407"/>
    </location>
</feature>
<evidence type="ECO:0000256" key="3">
    <source>
        <dbReference type="ARBA" id="ARBA00022679"/>
    </source>
</evidence>
<evidence type="ECO:0000313" key="10">
    <source>
        <dbReference type="Proteomes" id="UP000475214"/>
    </source>
</evidence>
<feature type="transmembrane region" description="Helical" evidence="7">
    <location>
        <begin position="186"/>
        <end position="203"/>
    </location>
</feature>
<keyword evidence="3 7" id="KW-0808">Transferase</keyword>
<keyword evidence="2 7" id="KW-1003">Cell membrane</keyword>
<dbReference type="InterPro" id="IPR001640">
    <property type="entry name" value="Lgt"/>
</dbReference>
<dbReference type="EMBL" id="JAAGOA010000013">
    <property type="protein sequence ID" value="NEE02250.1"/>
    <property type="molecule type" value="Genomic_DNA"/>
</dbReference>
<keyword evidence="4 7" id="KW-0812">Transmembrane</keyword>
<evidence type="ECO:0000256" key="5">
    <source>
        <dbReference type="ARBA" id="ARBA00022989"/>
    </source>
</evidence>
<comment type="function">
    <text evidence="7">Catalyzes the transfer of the diacylglyceryl group from phosphatidylglycerol to the sulfhydryl group of the N-terminal cysteine of a prolipoprotein, the first step in the formation of mature lipoproteins.</text>
</comment>
<dbReference type="HAMAP" id="MF_01147">
    <property type="entry name" value="Lgt"/>
    <property type="match status" value="1"/>
</dbReference>
<dbReference type="UniPathway" id="UPA00664"/>
<feature type="compositionally biased region" description="Low complexity" evidence="8">
    <location>
        <begin position="361"/>
        <end position="385"/>
    </location>
</feature>
<keyword evidence="9" id="KW-0449">Lipoprotein</keyword>
<gene>
    <name evidence="7" type="primary">lgt</name>
    <name evidence="9" type="ORF">G1H10_18920</name>
</gene>
<keyword evidence="6 7" id="KW-0472">Membrane</keyword>
<proteinExistence type="inferred from homology"/>
<dbReference type="PANTHER" id="PTHR30589">
    <property type="entry name" value="PROLIPOPROTEIN DIACYLGLYCERYL TRANSFERASE"/>
    <property type="match status" value="1"/>
</dbReference>
<feature type="transmembrane region" description="Helical" evidence="7">
    <location>
        <begin position="94"/>
        <end position="117"/>
    </location>
</feature>
<evidence type="ECO:0000256" key="6">
    <source>
        <dbReference type="ARBA" id="ARBA00023136"/>
    </source>
</evidence>
<dbReference type="Proteomes" id="UP000475214">
    <property type="component" value="Unassembled WGS sequence"/>
</dbReference>
<keyword evidence="5 7" id="KW-1133">Transmembrane helix</keyword>
<evidence type="ECO:0000256" key="4">
    <source>
        <dbReference type="ARBA" id="ARBA00022692"/>
    </source>
</evidence>
<dbReference type="Pfam" id="PF01790">
    <property type="entry name" value="LGT"/>
    <property type="match status" value="1"/>
</dbReference>
<dbReference type="AlphaFoldDB" id="A0A6L9SDW1"/>
<evidence type="ECO:0000256" key="1">
    <source>
        <dbReference type="ARBA" id="ARBA00007150"/>
    </source>
</evidence>
<dbReference type="GO" id="GO:0008961">
    <property type="term" value="F:phosphatidylglycerol-prolipoprotein diacylglyceryl transferase activity"/>
    <property type="evidence" value="ECO:0007669"/>
    <property type="project" value="UniProtKB-UniRule"/>
</dbReference>
<comment type="caution">
    <text evidence="9">The sequence shown here is derived from an EMBL/GenBank/DDBJ whole genome shotgun (WGS) entry which is preliminary data.</text>
</comment>
<feature type="transmembrane region" description="Helical" evidence="7">
    <location>
        <begin position="124"/>
        <end position="142"/>
    </location>
</feature>
<keyword evidence="9" id="KW-0328">Glycosyltransferase</keyword>
<dbReference type="PROSITE" id="PS01311">
    <property type="entry name" value="LGT"/>
    <property type="match status" value="1"/>
</dbReference>
<feature type="compositionally biased region" description="Low complexity" evidence="8">
    <location>
        <begin position="308"/>
        <end position="320"/>
    </location>
</feature>
<feature type="transmembrane region" description="Helical" evidence="7">
    <location>
        <begin position="246"/>
        <end position="265"/>
    </location>
</feature>
<feature type="compositionally biased region" description="Basic and acidic residues" evidence="8">
    <location>
        <begin position="335"/>
        <end position="345"/>
    </location>
</feature>
<evidence type="ECO:0000256" key="7">
    <source>
        <dbReference type="HAMAP-Rule" id="MF_01147"/>
    </source>
</evidence>
<feature type="transmembrane region" description="Helical" evidence="7">
    <location>
        <begin position="20"/>
        <end position="39"/>
    </location>
</feature>
<keyword evidence="10" id="KW-1185">Reference proteome</keyword>
<comment type="similarity">
    <text evidence="1 7">Belongs to the Lgt family.</text>
</comment>
<dbReference type="EC" id="2.5.1.145" evidence="7"/>
<feature type="compositionally biased region" description="Acidic residues" evidence="8">
    <location>
        <begin position="410"/>
        <end position="427"/>
    </location>
</feature>
<evidence type="ECO:0000256" key="8">
    <source>
        <dbReference type="SAM" id="MobiDB-lite"/>
    </source>
</evidence>
<comment type="subcellular location">
    <subcellularLocation>
        <location evidence="7">Cell membrane</location>
        <topology evidence="7">Multi-pass membrane protein</topology>
    </subcellularLocation>
</comment>
<protein>
    <recommendedName>
        <fullName evidence="7">Phosphatidylglycerol--prolipoprotein diacylglyceryl transferase</fullName>
        <ecNumber evidence="7">2.5.1.145</ecNumber>
    </recommendedName>
</protein>